<organism evidence="2 3">
    <name type="scientific">Paeniglutamicibacter kerguelensis</name>
    <dbReference type="NCBI Taxonomy" id="254788"/>
    <lineage>
        <taxon>Bacteria</taxon>
        <taxon>Bacillati</taxon>
        <taxon>Actinomycetota</taxon>
        <taxon>Actinomycetes</taxon>
        <taxon>Micrococcales</taxon>
        <taxon>Micrococcaceae</taxon>
        <taxon>Paeniglutamicibacter</taxon>
    </lineage>
</organism>
<evidence type="ECO:0000313" key="3">
    <source>
        <dbReference type="Proteomes" id="UP001296993"/>
    </source>
</evidence>
<proteinExistence type="predicted"/>
<keyword evidence="3" id="KW-1185">Reference proteome</keyword>
<feature type="transmembrane region" description="Helical" evidence="1">
    <location>
        <begin position="43"/>
        <end position="66"/>
    </location>
</feature>
<reference evidence="2 3" key="1">
    <citation type="submission" date="2021-03" db="EMBL/GenBank/DDBJ databases">
        <title>Sequencing the genomes of 1000 actinobacteria strains.</title>
        <authorList>
            <person name="Klenk H.-P."/>
        </authorList>
    </citation>
    <scope>NUCLEOTIDE SEQUENCE [LARGE SCALE GENOMIC DNA]</scope>
    <source>
        <strain evidence="2 3">DSM 15797</strain>
    </source>
</reference>
<dbReference type="RefSeq" id="WP_342592834.1">
    <property type="nucleotide sequence ID" value="NZ_BAAAJY010000001.1"/>
</dbReference>
<evidence type="ECO:0000256" key="1">
    <source>
        <dbReference type="SAM" id="Phobius"/>
    </source>
</evidence>
<accession>A0ABS4XI36</accession>
<comment type="caution">
    <text evidence="2">The sequence shown here is derived from an EMBL/GenBank/DDBJ whole genome shotgun (WGS) entry which is preliminary data.</text>
</comment>
<evidence type="ECO:0000313" key="2">
    <source>
        <dbReference type="EMBL" id="MBP2388112.1"/>
    </source>
</evidence>
<dbReference type="EMBL" id="JAGIOF010000001">
    <property type="protein sequence ID" value="MBP2388112.1"/>
    <property type="molecule type" value="Genomic_DNA"/>
</dbReference>
<name>A0ABS4XI36_9MICC</name>
<gene>
    <name evidence="2" type="ORF">JOF47_003623</name>
</gene>
<feature type="transmembrane region" description="Helical" evidence="1">
    <location>
        <begin position="7"/>
        <end position="31"/>
    </location>
</feature>
<sequence length="137" mass="15939">MEFWSSFWNIIWFFIWAFVFIAYLMALFSIIADLFRDRELNGWWKAVWLITMVFIPFLTALVYLIFRGKGMAERNYKNAVDKTVATEDYIRSLAQVSPSDEIVKAKALLESGTITADEYENLKQRAMGRINATTADV</sequence>
<protein>
    <submittedName>
        <fullName evidence="2">Membrane protein</fullName>
    </submittedName>
</protein>
<keyword evidence="1" id="KW-0472">Membrane</keyword>
<keyword evidence="1" id="KW-0812">Transmembrane</keyword>
<keyword evidence="1" id="KW-1133">Transmembrane helix</keyword>
<dbReference type="Proteomes" id="UP001296993">
    <property type="component" value="Unassembled WGS sequence"/>
</dbReference>